<reference evidence="1" key="1">
    <citation type="submission" date="2023-05" db="EMBL/GenBank/DDBJ databases">
        <authorList>
            <consortium name="ELIXIR-Norway"/>
        </authorList>
    </citation>
    <scope>NUCLEOTIDE SEQUENCE</scope>
</reference>
<proteinExistence type="predicted"/>
<gene>
    <name evidence="1" type="ORF">MRATA1EN22A_LOCUS19736</name>
</gene>
<protein>
    <submittedName>
        <fullName evidence="1">Uncharacterized protein</fullName>
    </submittedName>
</protein>
<evidence type="ECO:0000313" key="2">
    <source>
        <dbReference type="Proteomes" id="UP001162501"/>
    </source>
</evidence>
<sequence length="138" mass="15070">MSEQLRNYVKKAAAPGRSRRGELPSGHRGTSLSVPLVQRMNILGPHGVSQEAQLCMGECPVTHLFPTLCYPMDCSLPGSSVHEIFQVRILERVANFLPSSGASLPRDGACVFGIMHWQADSLPPHQLESPVVHTAFQL</sequence>
<dbReference type="EMBL" id="OX596087">
    <property type="protein sequence ID" value="CAN0452759.1"/>
    <property type="molecule type" value="Genomic_DNA"/>
</dbReference>
<accession>A0AC59ZN08</accession>
<dbReference type="Proteomes" id="UP001162501">
    <property type="component" value="Chromosome 3"/>
</dbReference>
<organism evidence="1 2">
    <name type="scientific">Rangifer tarandus platyrhynchus</name>
    <name type="common">Svalbard reindeer</name>
    <dbReference type="NCBI Taxonomy" id="3082113"/>
    <lineage>
        <taxon>Eukaryota</taxon>
        <taxon>Metazoa</taxon>
        <taxon>Chordata</taxon>
        <taxon>Craniata</taxon>
        <taxon>Vertebrata</taxon>
        <taxon>Euteleostomi</taxon>
        <taxon>Mammalia</taxon>
        <taxon>Eutheria</taxon>
        <taxon>Laurasiatheria</taxon>
        <taxon>Artiodactyla</taxon>
        <taxon>Ruminantia</taxon>
        <taxon>Pecora</taxon>
        <taxon>Cervidae</taxon>
        <taxon>Odocoileinae</taxon>
        <taxon>Rangifer</taxon>
    </lineage>
</organism>
<name>A0AC59ZN08_RANTA</name>
<evidence type="ECO:0000313" key="1">
    <source>
        <dbReference type="EMBL" id="CAN0452759.1"/>
    </source>
</evidence>
<reference evidence="1" key="2">
    <citation type="submission" date="2025-03" db="EMBL/GenBank/DDBJ databases">
        <authorList>
            <consortium name="ELIXIR-Norway"/>
            <consortium name="Elixir Norway"/>
        </authorList>
    </citation>
    <scope>NUCLEOTIDE SEQUENCE</scope>
</reference>